<keyword evidence="2" id="KW-0410">Iron transport</keyword>
<dbReference type="AlphaFoldDB" id="A0A0H2YSW0"/>
<protein>
    <submittedName>
        <fullName evidence="6">Bacterial extracellular solute-binding protein</fullName>
    </submittedName>
</protein>
<name>A0A0H2YSW0_CLOP1</name>
<dbReference type="KEGG" id="cpf:CPF_0440"/>
<evidence type="ECO:0000313" key="6">
    <source>
        <dbReference type="EMBL" id="ABG84080.1"/>
    </source>
</evidence>
<dbReference type="GO" id="GO:0046872">
    <property type="term" value="F:metal ion binding"/>
    <property type="evidence" value="ECO:0007669"/>
    <property type="project" value="UniProtKB-KW"/>
</dbReference>
<evidence type="ECO:0000256" key="2">
    <source>
        <dbReference type="ARBA" id="ARBA00022496"/>
    </source>
</evidence>
<keyword evidence="2" id="KW-0406">Ion transport</keyword>
<feature type="binding site" evidence="4">
    <location>
        <position position="50"/>
    </location>
    <ligand>
        <name>Fe cation</name>
        <dbReference type="ChEBI" id="CHEBI:24875"/>
    </ligand>
</feature>
<keyword evidence="7" id="KW-1185">Reference proteome</keyword>
<feature type="signal peptide" evidence="5">
    <location>
        <begin position="1"/>
        <end position="22"/>
    </location>
</feature>
<dbReference type="RefSeq" id="WP_011590193.1">
    <property type="nucleotide sequence ID" value="NC_008261.1"/>
</dbReference>
<dbReference type="InterPro" id="IPR026045">
    <property type="entry name" value="Ferric-bd"/>
</dbReference>
<dbReference type="PaxDb" id="195103-CPF_0440"/>
<feature type="chain" id="PRO_5039652445" evidence="5">
    <location>
        <begin position="23"/>
        <end position="350"/>
    </location>
</feature>
<organism evidence="6 7">
    <name type="scientific">Clostridium perfringens (strain ATCC 13124 / DSM 756 / JCM 1290 / NCIMB 6125 / NCTC 8237 / Type A)</name>
    <dbReference type="NCBI Taxonomy" id="195103"/>
    <lineage>
        <taxon>Bacteria</taxon>
        <taxon>Bacillati</taxon>
        <taxon>Bacillota</taxon>
        <taxon>Clostridia</taxon>
        <taxon>Eubacteriales</taxon>
        <taxon>Clostridiaceae</taxon>
        <taxon>Clostridium</taxon>
    </lineage>
</organism>
<dbReference type="HOGENOM" id="CLU_026974_2_1_9"/>
<dbReference type="PIRSF" id="PIRSF002825">
    <property type="entry name" value="CfbpA"/>
    <property type="match status" value="1"/>
</dbReference>
<evidence type="ECO:0000256" key="4">
    <source>
        <dbReference type="PIRSR" id="PIRSR002825-1"/>
    </source>
</evidence>
<dbReference type="STRING" id="195103.CPF_0440"/>
<accession>A0A0H2YSW0</accession>
<evidence type="ECO:0000256" key="3">
    <source>
        <dbReference type="ARBA" id="ARBA00022729"/>
    </source>
</evidence>
<gene>
    <name evidence="6" type="ordered locus">CPF_0440</name>
</gene>
<dbReference type="eggNOG" id="COG1840">
    <property type="taxonomic scope" value="Bacteria"/>
</dbReference>
<dbReference type="Proteomes" id="UP000001823">
    <property type="component" value="Chromosome"/>
</dbReference>
<dbReference type="EMBL" id="CP000246">
    <property type="protein sequence ID" value="ABG84080.1"/>
    <property type="molecule type" value="Genomic_DNA"/>
</dbReference>
<keyword evidence="2" id="KW-0813">Transport</keyword>
<dbReference type="PANTHER" id="PTHR30006:SF15">
    <property type="entry name" value="IRON-UTILIZATION PERIPLASMIC PROTEIN"/>
    <property type="match status" value="1"/>
</dbReference>
<keyword evidence="4" id="KW-0408">Iron</keyword>
<dbReference type="InterPro" id="IPR006059">
    <property type="entry name" value="SBP"/>
</dbReference>
<keyword evidence="3 5" id="KW-0732">Signal</keyword>
<keyword evidence="4" id="KW-0479">Metal-binding</keyword>
<feature type="binding site" evidence="4">
    <location>
        <position position="235"/>
    </location>
    <ligand>
        <name>Fe cation</name>
        <dbReference type="ChEBI" id="CHEBI:24875"/>
    </ligand>
</feature>
<dbReference type="GO" id="GO:0030288">
    <property type="term" value="C:outer membrane-bounded periplasmic space"/>
    <property type="evidence" value="ECO:0007669"/>
    <property type="project" value="TreeGrafter"/>
</dbReference>
<dbReference type="CDD" id="cd13542">
    <property type="entry name" value="PBP2_FutA1_ilke"/>
    <property type="match status" value="1"/>
</dbReference>
<evidence type="ECO:0000313" key="7">
    <source>
        <dbReference type="Proteomes" id="UP000001823"/>
    </source>
</evidence>
<dbReference type="SUPFAM" id="SSF53850">
    <property type="entry name" value="Periplasmic binding protein-like II"/>
    <property type="match status" value="1"/>
</dbReference>
<reference evidence="6 7" key="1">
    <citation type="journal article" date="2006" name="Genome Res.">
        <title>Skewed genomic variability in strains of the toxigenic bacterial pathogen, Clostridium perfringens.</title>
        <authorList>
            <person name="Myers G.S."/>
            <person name="Rasko D.A."/>
            <person name="Cheung J.K."/>
            <person name="Ravel J."/>
            <person name="Seshadri R."/>
            <person name="Deboy R.T."/>
            <person name="Ren Q."/>
            <person name="Varga J."/>
            <person name="Awad M.M."/>
            <person name="Brinkac L.M."/>
            <person name="Daugherty S.C."/>
            <person name="Haft D.H."/>
            <person name="Dodson R.J."/>
            <person name="Madupu R."/>
            <person name="Nelson W.C."/>
            <person name="Rosovitz M.J."/>
            <person name="Sullivan S.A."/>
            <person name="Khouri H."/>
            <person name="Dimitrov G.I."/>
            <person name="Watkins K.L."/>
            <person name="Mulligan S."/>
            <person name="Benton J."/>
            <person name="Radune D."/>
            <person name="Fisher D.J."/>
            <person name="Atkins H.S."/>
            <person name="Hiscox T."/>
            <person name="Jost B.H."/>
            <person name="Billington S.J."/>
            <person name="Songer J.G."/>
            <person name="McClane B.A."/>
            <person name="Titball R.W."/>
            <person name="Rood J.I."/>
            <person name="Melville S.B."/>
            <person name="Paulsen I.T."/>
        </authorList>
    </citation>
    <scope>NUCLEOTIDE SEQUENCE [LARGE SCALE GENOMIC DNA]</scope>
    <source>
        <strain evidence="7">ATCC 13124 / DSM 756 / JCM 1290 / NCIMB 6125 / NCTC 8237 / S 107 / Type A</strain>
    </source>
</reference>
<dbReference type="GO" id="GO:0006826">
    <property type="term" value="P:iron ion transport"/>
    <property type="evidence" value="ECO:0007669"/>
    <property type="project" value="UniProtKB-KW"/>
</dbReference>
<evidence type="ECO:0000256" key="1">
    <source>
        <dbReference type="ARBA" id="ARBA00008520"/>
    </source>
</evidence>
<dbReference type="Pfam" id="PF13416">
    <property type="entry name" value="SBP_bac_8"/>
    <property type="match status" value="1"/>
</dbReference>
<feature type="binding site" evidence="4">
    <location>
        <position position="236"/>
    </location>
    <ligand>
        <name>Fe cation</name>
        <dbReference type="ChEBI" id="CHEBI:24875"/>
    </ligand>
</feature>
<evidence type="ECO:0000256" key="5">
    <source>
        <dbReference type="SAM" id="SignalP"/>
    </source>
</evidence>
<dbReference type="PROSITE" id="PS51257">
    <property type="entry name" value="PROKAR_LIPOPROTEIN"/>
    <property type="match status" value="1"/>
</dbReference>
<dbReference type="Gene3D" id="3.40.190.10">
    <property type="entry name" value="Periplasmic binding protein-like II"/>
    <property type="match status" value="2"/>
</dbReference>
<sequence length="350" mass="38782">MLKRKKLLALTLTALVSMGVLAGCGQKNQEAKAEETGSGEKVVNVYSSRHYDIDKQLFKDFESDTGIKVNLVDGKSDELIERMAREGDNTSADVFLTVGAENIAQLNEKDLIKDISSEKINENIPSEYRGKNWVGLTSRARIIVYNKEKVNPETIKTYNDLTKDEFKGKVLTRSSSSSYNNALLSSFIQLDGAEKAKEWAQGIVNNFARTPEGNDRDQAKAIMAGIGDVGIMNSYYIAKMISSSDAEEAKVGKEIGVLFPENTHLNLSFGAVTKNAKNEENAVALLEYLTEEKAQKAYVDENGEFALNTKVGKSELQKSWGEFTVQNLNYEILGESKQEATLIFDQVGWK</sequence>
<proteinExistence type="inferred from homology"/>
<dbReference type="PANTHER" id="PTHR30006">
    <property type="entry name" value="THIAMINE-BINDING PERIPLASMIC PROTEIN-RELATED"/>
    <property type="match status" value="1"/>
</dbReference>
<comment type="similarity">
    <text evidence="1">Belongs to the bacterial solute-binding protein 1 family.</text>
</comment>